<sequence length="360" mass="40215">MILSNRKQAILKAIVEDYIATAEPVSSKSLIKKYPLQLSSATVRNVMAELEDEGYLQQPHVSAGRIPADKAYRLYVDSLIDIPEVQPDVKEKVETALQDDFHAWETAVKKAAEVMTNSTGYTSVALATRTERTSILQIKLLMVEPGCVLVVLVLAPGIVRDRLINIPPQVSNSELQRLGMAIEQGLAGRKLNEITWITVENTGRGSELPESLLNQVLFEAYMAIKQSDNLDAYLDGIQNLLRHPEFRDPDKAKDILNVLTRDGMLAGYLTDSYLKEDASMTTELGDGTKRPKFMIRIGQEITLPGLSDCSFVTTTYALADNLIGQIGVVGPRRMDYRRVMANMNFIRQVFRKKISGRNER</sequence>
<dbReference type="Gene3D" id="3.30.390.60">
    <property type="entry name" value="Heat-inducible transcription repressor hrca homolog, domain 3"/>
    <property type="match status" value="1"/>
</dbReference>
<dbReference type="Pfam" id="PF01628">
    <property type="entry name" value="HrcA"/>
    <property type="match status" value="1"/>
</dbReference>
<protein>
    <recommendedName>
        <fullName evidence="5">Heat-inducible transcription repressor HrcA</fullName>
    </recommendedName>
</protein>
<reference evidence="8" key="1">
    <citation type="submission" date="2017-04" db="EMBL/GenBank/DDBJ databases">
        <authorList>
            <person name="Bumgarner R.E."/>
            <person name="Fredricks D.N."/>
            <person name="Srinivasan S."/>
        </authorList>
    </citation>
    <scope>NUCLEOTIDE SEQUENCE [LARGE SCALE GENOMIC DNA]</scope>
    <source>
        <strain evidence="8">KA00405</strain>
    </source>
</reference>
<feature type="domain" description="Heat-inducible transcription repressor HrcA C-terminal" evidence="6">
    <location>
        <begin position="106"/>
        <end position="340"/>
    </location>
</feature>
<keyword evidence="1 5" id="KW-0678">Repressor</keyword>
<dbReference type="Gene3D" id="3.30.450.40">
    <property type="match status" value="1"/>
</dbReference>
<evidence type="ECO:0000313" key="7">
    <source>
        <dbReference type="EMBL" id="PNH19586.1"/>
    </source>
</evidence>
<dbReference type="GO" id="GO:0003677">
    <property type="term" value="F:DNA binding"/>
    <property type="evidence" value="ECO:0007669"/>
    <property type="project" value="InterPro"/>
</dbReference>
<evidence type="ECO:0000256" key="4">
    <source>
        <dbReference type="ARBA" id="ARBA00023163"/>
    </source>
</evidence>
<dbReference type="InterPro" id="IPR036388">
    <property type="entry name" value="WH-like_DNA-bd_sf"/>
</dbReference>
<keyword evidence="4 5" id="KW-0804">Transcription</keyword>
<dbReference type="GO" id="GO:0045892">
    <property type="term" value="P:negative regulation of DNA-templated transcription"/>
    <property type="evidence" value="ECO:0007669"/>
    <property type="project" value="UniProtKB-UniRule"/>
</dbReference>
<gene>
    <name evidence="5" type="primary">hrcA</name>
    <name evidence="7" type="ORF">B7R76_01490</name>
</gene>
<evidence type="ECO:0000256" key="3">
    <source>
        <dbReference type="ARBA" id="ARBA00023016"/>
    </source>
</evidence>
<proteinExistence type="inferred from homology"/>
<evidence type="ECO:0000256" key="2">
    <source>
        <dbReference type="ARBA" id="ARBA00023015"/>
    </source>
</evidence>
<dbReference type="InterPro" id="IPR021153">
    <property type="entry name" value="HrcA_C"/>
</dbReference>
<dbReference type="InterPro" id="IPR036390">
    <property type="entry name" value="WH_DNA-bd_sf"/>
</dbReference>
<dbReference type="AlphaFoldDB" id="A0A2J8B4B7"/>
<dbReference type="PANTHER" id="PTHR34824">
    <property type="entry name" value="HEAT-INDUCIBLE TRANSCRIPTION REPRESSOR HRCA"/>
    <property type="match status" value="1"/>
</dbReference>
<dbReference type="NCBIfam" id="TIGR00331">
    <property type="entry name" value="hrcA"/>
    <property type="match status" value="1"/>
</dbReference>
<evidence type="ECO:0000256" key="1">
    <source>
        <dbReference type="ARBA" id="ARBA00022491"/>
    </source>
</evidence>
<dbReference type="InterPro" id="IPR002571">
    <property type="entry name" value="HrcA"/>
</dbReference>
<comment type="similarity">
    <text evidence="5">Belongs to the HrcA family.</text>
</comment>
<dbReference type="Gene3D" id="1.10.10.10">
    <property type="entry name" value="Winged helix-like DNA-binding domain superfamily/Winged helix DNA-binding domain"/>
    <property type="match status" value="1"/>
</dbReference>
<dbReference type="HAMAP" id="MF_00081">
    <property type="entry name" value="HrcA"/>
    <property type="match status" value="1"/>
</dbReference>
<dbReference type="SUPFAM" id="SSF55781">
    <property type="entry name" value="GAF domain-like"/>
    <property type="match status" value="1"/>
</dbReference>
<dbReference type="EMBL" id="NBZD01000001">
    <property type="protein sequence ID" value="PNH19586.1"/>
    <property type="molecule type" value="Genomic_DNA"/>
</dbReference>
<organism evidence="7 8">
    <name type="scientific">Mageeibacillus indolicus</name>
    <dbReference type="NCBI Taxonomy" id="884684"/>
    <lineage>
        <taxon>Bacteria</taxon>
        <taxon>Bacillati</taxon>
        <taxon>Bacillota</taxon>
        <taxon>Clostridia</taxon>
        <taxon>Eubacteriales</taxon>
        <taxon>Oscillospiraceae</taxon>
        <taxon>Mageeibacillus</taxon>
    </lineage>
</organism>
<keyword evidence="2 5" id="KW-0805">Transcription regulation</keyword>
<name>A0A2J8B4B7_9FIRM</name>
<evidence type="ECO:0000313" key="8">
    <source>
        <dbReference type="Proteomes" id="UP000236394"/>
    </source>
</evidence>
<comment type="caution">
    <text evidence="7">The sequence shown here is derived from an EMBL/GenBank/DDBJ whole genome shotgun (WGS) entry which is preliminary data.</text>
</comment>
<comment type="function">
    <text evidence="5">Negative regulator of class I heat shock genes (grpE-dnaK-dnaJ and groELS operons). Prevents heat-shock induction of these operons.</text>
</comment>
<dbReference type="SUPFAM" id="SSF46785">
    <property type="entry name" value="Winged helix' DNA-binding domain"/>
    <property type="match status" value="1"/>
</dbReference>
<dbReference type="Proteomes" id="UP000236394">
    <property type="component" value="Unassembled WGS sequence"/>
</dbReference>
<evidence type="ECO:0000259" key="6">
    <source>
        <dbReference type="Pfam" id="PF01628"/>
    </source>
</evidence>
<dbReference type="RefSeq" id="WP_102892236.1">
    <property type="nucleotide sequence ID" value="NZ_NBZD01000001.1"/>
</dbReference>
<evidence type="ECO:0000256" key="5">
    <source>
        <dbReference type="HAMAP-Rule" id="MF_00081"/>
    </source>
</evidence>
<keyword evidence="3 5" id="KW-0346">Stress response</keyword>
<dbReference type="PANTHER" id="PTHR34824:SF1">
    <property type="entry name" value="HEAT-INDUCIBLE TRANSCRIPTION REPRESSOR HRCA"/>
    <property type="match status" value="1"/>
</dbReference>
<dbReference type="InterPro" id="IPR023120">
    <property type="entry name" value="WHTH_transcript_rep_HrcA_IDD"/>
</dbReference>
<dbReference type="PIRSF" id="PIRSF005485">
    <property type="entry name" value="HrcA"/>
    <property type="match status" value="1"/>
</dbReference>
<dbReference type="InterPro" id="IPR029016">
    <property type="entry name" value="GAF-like_dom_sf"/>
</dbReference>
<accession>A0A2J8B4B7</accession>